<dbReference type="GO" id="GO:0009303">
    <property type="term" value="P:rRNA transcription"/>
    <property type="evidence" value="ECO:0007669"/>
    <property type="project" value="TreeGrafter"/>
</dbReference>
<dbReference type="Gene3D" id="2.40.10.170">
    <property type="match status" value="1"/>
</dbReference>
<dbReference type="InterPro" id="IPR036101">
    <property type="entry name" value="CarD-like/TRCF_RID_sf"/>
</dbReference>
<organism evidence="2 3">
    <name type="scientific">[Bacteroides] pectinophilus ATCC 43243</name>
    <dbReference type="NCBI Taxonomy" id="483218"/>
    <lineage>
        <taxon>Bacteria</taxon>
        <taxon>Bacillati</taxon>
        <taxon>Bacillota</taxon>
        <taxon>Clostridia</taxon>
        <taxon>Eubacteriales</taxon>
    </lineage>
</organism>
<accession>B7AS54</accession>
<feature type="domain" description="CarD-like/TRCF RNAP-interacting" evidence="1">
    <location>
        <begin position="23"/>
        <end position="133"/>
    </location>
</feature>
<reference evidence="2 3" key="1">
    <citation type="submission" date="2008-11" db="EMBL/GenBank/DDBJ databases">
        <title>Draft genome sequence of Bacteroides pectinophilus (ATCC 43243).</title>
        <authorList>
            <person name="Sudarsanam P."/>
            <person name="Ley R."/>
            <person name="Guruge J."/>
            <person name="Turnbaugh P.J."/>
            <person name="Mahowald M."/>
            <person name="Liep D."/>
            <person name="Gordon J."/>
        </authorList>
    </citation>
    <scope>NUCLEOTIDE SEQUENCE [LARGE SCALE GENOMIC DNA]</scope>
    <source>
        <strain evidence="2 3">ATCC 43243</strain>
    </source>
</reference>
<name>B7AS54_9FIRM</name>
<dbReference type="PANTHER" id="PTHR38447">
    <property type="entry name" value="TRANSCRIPTION FACTOR YDEB-RELATED"/>
    <property type="match status" value="1"/>
</dbReference>
<dbReference type="SMART" id="SM01058">
    <property type="entry name" value="CarD_TRCF"/>
    <property type="match status" value="1"/>
</dbReference>
<dbReference type="InterPro" id="IPR052531">
    <property type="entry name" value="CarD-like_regulator"/>
</dbReference>
<evidence type="ECO:0000313" key="3">
    <source>
        <dbReference type="Proteomes" id="UP000003136"/>
    </source>
</evidence>
<sequence length="191" mass="21927">MYAADGFLCHISTKGIREMERHMFEKGDMVVCGNNGVCRIEKISKLDSIDSEVLYYIMQPVYEKSSTVYIPVEGHSTPIRNIMTKDEAMDFIKKIPTISEIELAGDRERESQYKACMEPAQAEGWVRIIRTLYRRNEERAAAGKKTINMDERYMKMAKNCLYGELAVSLGMKKDEVEAFIESILDKDEENA</sequence>
<evidence type="ECO:0000259" key="1">
    <source>
        <dbReference type="SMART" id="SM01058"/>
    </source>
</evidence>
<dbReference type="InterPro" id="IPR003711">
    <property type="entry name" value="CarD-like/TRCF_RID"/>
</dbReference>
<dbReference type="HOGENOM" id="CLU_048259_2_0_9"/>
<dbReference type="SUPFAM" id="SSF141259">
    <property type="entry name" value="CarD-like"/>
    <property type="match status" value="1"/>
</dbReference>
<evidence type="ECO:0000313" key="2">
    <source>
        <dbReference type="EMBL" id="EEC57400.1"/>
    </source>
</evidence>
<dbReference type="STRING" id="483218.BACPEC_01909"/>
<dbReference type="InterPro" id="IPR042215">
    <property type="entry name" value="CarD-like_C"/>
</dbReference>
<keyword evidence="3" id="KW-1185">Reference proteome</keyword>
<dbReference type="Pfam" id="PF02559">
    <property type="entry name" value="CarD_TRCF_RID"/>
    <property type="match status" value="1"/>
</dbReference>
<gene>
    <name evidence="2" type="ORF">BACPEC_01909</name>
</gene>
<dbReference type="PANTHER" id="PTHR38447:SF1">
    <property type="entry name" value="RNA POLYMERASE-BINDING TRANSCRIPTION FACTOR CARD"/>
    <property type="match status" value="1"/>
</dbReference>
<reference evidence="2 3" key="2">
    <citation type="submission" date="2008-11" db="EMBL/GenBank/DDBJ databases">
        <authorList>
            <person name="Fulton L."/>
            <person name="Clifton S."/>
            <person name="Fulton B."/>
            <person name="Xu J."/>
            <person name="Minx P."/>
            <person name="Pepin K.H."/>
            <person name="Johnson M."/>
            <person name="Bhonagiri V."/>
            <person name="Nash W.E."/>
            <person name="Mardis E.R."/>
            <person name="Wilson R.K."/>
        </authorList>
    </citation>
    <scope>NUCLEOTIDE SEQUENCE [LARGE SCALE GENOMIC DNA]</scope>
    <source>
        <strain evidence="2 3">ATCC 43243</strain>
    </source>
</reference>
<dbReference type="Proteomes" id="UP000003136">
    <property type="component" value="Unassembled WGS sequence"/>
</dbReference>
<proteinExistence type="predicted"/>
<dbReference type="Gene3D" id="1.20.58.1290">
    <property type="entry name" value="CarD-like, C-terminal domain"/>
    <property type="match status" value="1"/>
</dbReference>
<comment type="caution">
    <text evidence="2">The sequence shown here is derived from an EMBL/GenBank/DDBJ whole genome shotgun (WGS) entry which is preliminary data.</text>
</comment>
<dbReference type="AlphaFoldDB" id="B7AS54"/>
<dbReference type="EMBL" id="ABVQ01000036">
    <property type="protein sequence ID" value="EEC57400.1"/>
    <property type="molecule type" value="Genomic_DNA"/>
</dbReference>
<dbReference type="eggNOG" id="COG1329">
    <property type="taxonomic scope" value="Bacteria"/>
</dbReference>
<protein>
    <recommendedName>
        <fullName evidence="1">CarD-like/TRCF RNAP-interacting domain-containing protein</fullName>
    </recommendedName>
</protein>